<feature type="region of interest" description="Disordered" evidence="1">
    <location>
        <begin position="61"/>
        <end position="116"/>
    </location>
</feature>
<name>A0AAD7DDJ8_MYCRO</name>
<dbReference type="InterPro" id="IPR036864">
    <property type="entry name" value="Zn2-C6_fun-type_DNA-bd_sf"/>
</dbReference>
<feature type="domain" description="Zn(2)-C6 fungal-type" evidence="2">
    <location>
        <begin position="184"/>
        <end position="245"/>
    </location>
</feature>
<evidence type="ECO:0000256" key="1">
    <source>
        <dbReference type="SAM" id="MobiDB-lite"/>
    </source>
</evidence>
<proteinExistence type="predicted"/>
<evidence type="ECO:0000259" key="2">
    <source>
        <dbReference type="SMART" id="SM00066"/>
    </source>
</evidence>
<protein>
    <recommendedName>
        <fullName evidence="2">Zn(2)-C6 fungal-type domain-containing protein</fullName>
    </recommendedName>
</protein>
<sequence>MPNLAGTNDDNHSRPEMIGPPPSFYDPHAGGIVRRVAGSILPTTTTQQQVQQVQYPVYPPAVAPSASASNSSPHPTPHPNTHTKTTPPAPKRKRTTTKKDKAAPVPAPAAYSDNSDSDDGFGAFGGGISVGMGGLGVRSKGARLADCFVSFRFIVPLPATPAAFVLRLTRRPPPVIAFRSGLRGNSPGACTHCKKLKMKCDFGPAPAGSANGSVNGRDLLDNTCRRCRAGGHVCIVEGRKPRSAPKGVEELALARFISFGAGLGGTGSSPWQGPACGAGSSVERAEEGWVPRTGCGENEVRTQRFRRLAPERVWWGTRPSSSPFLWRRAKRVTKTDGVHGTTEAGTVGRALGYGGSRVAARGQFWESGASVGPCAVPGRRVGAIIRRVPSRVTGTLVVRAAASRHRALSASSCNGPPPASRQRTVRHRAVRTSATAPDAANGSTHRTALPPPAILLASSFTLASAPCLALLHGRSVSSVCPEGFVPLAVQF</sequence>
<gene>
    <name evidence="3" type="ORF">B0H17DRAFT_1202621</name>
</gene>
<dbReference type="Gene3D" id="4.10.240.10">
    <property type="entry name" value="Zn(2)-C6 fungal-type DNA-binding domain"/>
    <property type="match status" value="1"/>
</dbReference>
<dbReference type="AlphaFoldDB" id="A0AAD7DDJ8"/>
<comment type="caution">
    <text evidence="3">The sequence shown here is derived from an EMBL/GenBank/DDBJ whole genome shotgun (WGS) entry which is preliminary data.</text>
</comment>
<organism evidence="3 4">
    <name type="scientific">Mycena rosella</name>
    <name type="common">Pink bonnet</name>
    <name type="synonym">Agaricus rosellus</name>
    <dbReference type="NCBI Taxonomy" id="1033263"/>
    <lineage>
        <taxon>Eukaryota</taxon>
        <taxon>Fungi</taxon>
        <taxon>Dikarya</taxon>
        <taxon>Basidiomycota</taxon>
        <taxon>Agaricomycotina</taxon>
        <taxon>Agaricomycetes</taxon>
        <taxon>Agaricomycetidae</taxon>
        <taxon>Agaricales</taxon>
        <taxon>Marasmiineae</taxon>
        <taxon>Mycenaceae</taxon>
        <taxon>Mycena</taxon>
    </lineage>
</organism>
<dbReference type="CDD" id="cd00067">
    <property type="entry name" value="GAL4"/>
    <property type="match status" value="1"/>
</dbReference>
<dbReference type="GO" id="GO:0000981">
    <property type="term" value="F:DNA-binding transcription factor activity, RNA polymerase II-specific"/>
    <property type="evidence" value="ECO:0007669"/>
    <property type="project" value="InterPro"/>
</dbReference>
<feature type="region of interest" description="Disordered" evidence="1">
    <location>
        <begin position="407"/>
        <end position="446"/>
    </location>
</feature>
<feature type="region of interest" description="Disordered" evidence="1">
    <location>
        <begin position="1"/>
        <end position="30"/>
    </location>
</feature>
<keyword evidence="4" id="KW-1185">Reference proteome</keyword>
<accession>A0AAD7DDJ8</accession>
<reference evidence="3" key="1">
    <citation type="submission" date="2023-03" db="EMBL/GenBank/DDBJ databases">
        <title>Massive genome expansion in bonnet fungi (Mycena s.s.) driven by repeated elements and novel gene families across ecological guilds.</title>
        <authorList>
            <consortium name="Lawrence Berkeley National Laboratory"/>
            <person name="Harder C.B."/>
            <person name="Miyauchi S."/>
            <person name="Viragh M."/>
            <person name="Kuo A."/>
            <person name="Thoen E."/>
            <person name="Andreopoulos B."/>
            <person name="Lu D."/>
            <person name="Skrede I."/>
            <person name="Drula E."/>
            <person name="Henrissat B."/>
            <person name="Morin E."/>
            <person name="Kohler A."/>
            <person name="Barry K."/>
            <person name="LaButti K."/>
            <person name="Morin E."/>
            <person name="Salamov A."/>
            <person name="Lipzen A."/>
            <person name="Mereny Z."/>
            <person name="Hegedus B."/>
            <person name="Baldrian P."/>
            <person name="Stursova M."/>
            <person name="Weitz H."/>
            <person name="Taylor A."/>
            <person name="Grigoriev I.V."/>
            <person name="Nagy L.G."/>
            <person name="Martin F."/>
            <person name="Kauserud H."/>
        </authorList>
    </citation>
    <scope>NUCLEOTIDE SEQUENCE</scope>
    <source>
        <strain evidence="3">CBHHK067</strain>
    </source>
</reference>
<dbReference type="Proteomes" id="UP001221757">
    <property type="component" value="Unassembled WGS sequence"/>
</dbReference>
<feature type="compositionally biased region" description="Low complexity" evidence="1">
    <location>
        <begin position="63"/>
        <end position="86"/>
    </location>
</feature>
<evidence type="ECO:0000313" key="3">
    <source>
        <dbReference type="EMBL" id="KAJ7689015.1"/>
    </source>
</evidence>
<evidence type="ECO:0000313" key="4">
    <source>
        <dbReference type="Proteomes" id="UP001221757"/>
    </source>
</evidence>
<dbReference type="SUPFAM" id="SSF57701">
    <property type="entry name" value="Zn2/Cys6 DNA-binding domain"/>
    <property type="match status" value="1"/>
</dbReference>
<dbReference type="EMBL" id="JARKIE010000075">
    <property type="protein sequence ID" value="KAJ7689015.1"/>
    <property type="molecule type" value="Genomic_DNA"/>
</dbReference>
<dbReference type="GO" id="GO:0008270">
    <property type="term" value="F:zinc ion binding"/>
    <property type="evidence" value="ECO:0007669"/>
    <property type="project" value="InterPro"/>
</dbReference>
<dbReference type="SMART" id="SM00066">
    <property type="entry name" value="GAL4"/>
    <property type="match status" value="1"/>
</dbReference>
<dbReference type="InterPro" id="IPR001138">
    <property type="entry name" value="Zn2Cys6_DnaBD"/>
</dbReference>